<evidence type="ECO:0000256" key="1">
    <source>
        <dbReference type="SAM" id="MobiDB-lite"/>
    </source>
</evidence>
<proteinExistence type="predicted"/>
<protein>
    <submittedName>
        <fullName evidence="2">Uncharacterized protein</fullName>
    </submittedName>
</protein>
<reference evidence="3" key="1">
    <citation type="submission" date="2016-10" db="EMBL/GenBank/DDBJ databases">
        <authorList>
            <person name="Varghese N."/>
            <person name="Submissions S."/>
        </authorList>
    </citation>
    <scope>NUCLEOTIDE SEQUENCE [LARGE SCALE GENOMIC DNA]</scope>
    <source>
        <strain evidence="3">DSM 12111</strain>
    </source>
</reference>
<sequence length="100" mass="10765">MSDKAKAYRVVGIDLDIDGERVPEGSEIELVAEPSPKLARYLELLGPVEQAKPVKPNKPNKPADPAKPETTAKDAQPTAENQGNEGDDKKADDKAEETKA</sequence>
<dbReference type="STRING" id="53406.SAMN05421553_2771"/>
<dbReference type="OrthoDB" id="8947044at2"/>
<dbReference type="EMBL" id="FNSC01000001">
    <property type="protein sequence ID" value="SED49963.1"/>
    <property type="molecule type" value="Genomic_DNA"/>
</dbReference>
<evidence type="ECO:0000313" key="3">
    <source>
        <dbReference type="Proteomes" id="UP000242849"/>
    </source>
</evidence>
<feature type="region of interest" description="Disordered" evidence="1">
    <location>
        <begin position="48"/>
        <end position="100"/>
    </location>
</feature>
<dbReference type="AlphaFoldDB" id="A0A1H5B5U3"/>
<keyword evidence="3" id="KW-1185">Reference proteome</keyword>
<name>A0A1H5B5U3_PSEAG</name>
<organism evidence="2 3">
    <name type="scientific">Pseudomonas anguilliseptica</name>
    <dbReference type="NCBI Taxonomy" id="53406"/>
    <lineage>
        <taxon>Bacteria</taxon>
        <taxon>Pseudomonadati</taxon>
        <taxon>Pseudomonadota</taxon>
        <taxon>Gammaproteobacteria</taxon>
        <taxon>Pseudomonadales</taxon>
        <taxon>Pseudomonadaceae</taxon>
        <taxon>Pseudomonas</taxon>
    </lineage>
</organism>
<accession>A0A1H5B5U3</accession>
<dbReference type="RefSeq" id="WP_090382145.1">
    <property type="nucleotide sequence ID" value="NZ_CP156749.1"/>
</dbReference>
<feature type="compositionally biased region" description="Basic and acidic residues" evidence="1">
    <location>
        <begin position="86"/>
        <end position="100"/>
    </location>
</feature>
<gene>
    <name evidence="2" type="ORF">SAMN05421553_2771</name>
</gene>
<evidence type="ECO:0000313" key="2">
    <source>
        <dbReference type="EMBL" id="SED49963.1"/>
    </source>
</evidence>
<dbReference type="Proteomes" id="UP000242849">
    <property type="component" value="Unassembled WGS sequence"/>
</dbReference>